<dbReference type="OrthoDB" id="972532at2759"/>
<dbReference type="GO" id="GO:0043161">
    <property type="term" value="P:proteasome-mediated ubiquitin-dependent protein catabolic process"/>
    <property type="evidence" value="ECO:0007669"/>
    <property type="project" value="TreeGrafter"/>
</dbReference>
<evidence type="ECO:0000313" key="7">
    <source>
        <dbReference type="Proteomes" id="UP000728185"/>
    </source>
</evidence>
<dbReference type="PROSITE" id="PS50294">
    <property type="entry name" value="WD_REPEATS_REGION"/>
    <property type="match status" value="1"/>
</dbReference>
<dbReference type="SMART" id="SM00320">
    <property type="entry name" value="WD40"/>
    <property type="match status" value="6"/>
</dbReference>
<proteinExistence type="predicted"/>
<evidence type="ECO:0000313" key="6">
    <source>
        <dbReference type="EMBL" id="KAA0188672.1"/>
    </source>
</evidence>
<evidence type="ECO:0000256" key="1">
    <source>
        <dbReference type="ARBA" id="ARBA00022574"/>
    </source>
</evidence>
<dbReference type="Gene3D" id="2.130.10.10">
    <property type="entry name" value="YVTN repeat-like/Quinoprotein amine dehydrogenase"/>
    <property type="match status" value="2"/>
</dbReference>
<dbReference type="GO" id="GO:0034657">
    <property type="term" value="C:GID complex"/>
    <property type="evidence" value="ECO:0007669"/>
    <property type="project" value="TreeGrafter"/>
</dbReference>
<dbReference type="AlphaFoldDB" id="A0A8E0RV12"/>
<evidence type="ECO:0000256" key="2">
    <source>
        <dbReference type="ARBA" id="ARBA00022737"/>
    </source>
</evidence>
<sequence>MDMTSEHNANIICPRVDSLLNGCHKSSPAERKISLTTIRDVEMLLLIGQYLREKGLTDSCAELSKESGIILEDAGVTKLKGAILDGRWTDAETAVRRLAPVIGDPDRVDEIRFLLLEQKFLEHLEANEIVEAVALLRNRITPMQRNMNKVHALASCLMCSTPGELRAHANGWAGTNSGSRLQLIDRIQVHIPAEIMLPPNRLEVLIDEAIRSQLSACLFHNPSPGNPTRWNNNTSLFQQHFCGVLDFPISCVQILDQTNNEFECCQFSPDGLYLATGGKDEDVNVWRVDHVRHMVSEFKTLSTPAQIVCLRWSPDSKKLAVCCGKEKHSTVLVFDVLTEQRLCEQKVNDEDWYSTAAFFPDSRKLAFGGLKGAFHIMDTEDQGRILASVEGYRVQCMVAVHSHPLVPVPDAQTKSIRNPLATFLPEDPNSESFIDDVMNVDSCIGDTLLTDADSCTDKLLIADTLHRIRLFRFGFRGSGSTVRIELCQRGRPMPESGGTIASSRPSSTINLALSLNPSLTSVPGNPSIDNHPLTISTLKAQTHFCSCLTCLAHTCTSDSCSFGYGDGGLYSLICFSTFINNVLFILTLFCVSFAMKWSNAAGILLGLPILPGGLGRVSQLHSRGSQSLRQVLQHSVSGGVSATHRALISSTGGISLPGVVSEDGVTGTGSSVTVLFGTPLESSTPESITALAEMRAITAAATAAALTGSNSSSFASLVHSLTGRASVASGTSVESSTTAGTETNRPSVGSIVEPAVDPVVCLTSTRVIPTVSSSGPTLTRRMATVTSASGLTGLVNSPNSSTPSLRAPLTGNGTISGYTLLDHRTLFREAHSVQSMVISRCSQRILITGQKIGLHLWDLEACTMVQRFTGCKHETSRLSSTFGGINDNFVAAGVENGRVHVWHVRNGNHPIYSTTLSSSAGPGDVLVCVHWNPVLPTMMATVSNVGELCIWGPQRKCFDSFFFVPSVPYTTAPLHTPQPTFLVMYRQIW</sequence>
<keyword evidence="7" id="KW-1185">Reference proteome</keyword>
<dbReference type="SUPFAM" id="SSF50978">
    <property type="entry name" value="WD40 repeat-like"/>
    <property type="match status" value="2"/>
</dbReference>
<dbReference type="InterPro" id="IPR015943">
    <property type="entry name" value="WD40/YVTN_repeat-like_dom_sf"/>
</dbReference>
<dbReference type="InterPro" id="IPR036322">
    <property type="entry name" value="WD40_repeat_dom_sf"/>
</dbReference>
<dbReference type="InterPro" id="IPR006595">
    <property type="entry name" value="CTLH_C"/>
</dbReference>
<dbReference type="Proteomes" id="UP000728185">
    <property type="component" value="Unassembled WGS sequence"/>
</dbReference>
<dbReference type="SMART" id="SM00668">
    <property type="entry name" value="CTLH"/>
    <property type="match status" value="1"/>
</dbReference>
<protein>
    <submittedName>
        <fullName evidence="6">WD repeat-containing protein 26</fullName>
    </submittedName>
</protein>
<organism evidence="6 7">
    <name type="scientific">Fasciolopsis buskii</name>
    <dbReference type="NCBI Taxonomy" id="27845"/>
    <lineage>
        <taxon>Eukaryota</taxon>
        <taxon>Metazoa</taxon>
        <taxon>Spiralia</taxon>
        <taxon>Lophotrochozoa</taxon>
        <taxon>Platyhelminthes</taxon>
        <taxon>Trematoda</taxon>
        <taxon>Digenea</taxon>
        <taxon>Plagiorchiida</taxon>
        <taxon>Echinostomata</taxon>
        <taxon>Echinostomatoidea</taxon>
        <taxon>Fasciolidae</taxon>
        <taxon>Fasciolopsis</taxon>
    </lineage>
</organism>
<feature type="domain" description="CTLH" evidence="5">
    <location>
        <begin position="82"/>
        <end position="131"/>
    </location>
</feature>
<dbReference type="PANTHER" id="PTHR22838:SF0">
    <property type="entry name" value="WD REPEAT-CONTAINING PROTEIN 26"/>
    <property type="match status" value="1"/>
</dbReference>
<dbReference type="EMBL" id="LUCM01008276">
    <property type="protein sequence ID" value="KAA0188672.1"/>
    <property type="molecule type" value="Genomic_DNA"/>
</dbReference>
<evidence type="ECO:0000259" key="5">
    <source>
        <dbReference type="PROSITE" id="PS50897"/>
    </source>
</evidence>
<keyword evidence="2" id="KW-0677">Repeat</keyword>
<dbReference type="InterPro" id="IPR001680">
    <property type="entry name" value="WD40_rpt"/>
</dbReference>
<dbReference type="Pfam" id="PF00400">
    <property type="entry name" value="WD40"/>
    <property type="match status" value="1"/>
</dbReference>
<evidence type="ECO:0000256" key="4">
    <source>
        <dbReference type="SAM" id="MobiDB-lite"/>
    </source>
</evidence>
<keyword evidence="1 3" id="KW-0853">WD repeat</keyword>
<reference evidence="6" key="1">
    <citation type="submission" date="2019-05" db="EMBL/GenBank/DDBJ databases">
        <title>Annotation for the trematode Fasciolopsis buski.</title>
        <authorList>
            <person name="Choi Y.-J."/>
        </authorList>
    </citation>
    <scope>NUCLEOTIDE SEQUENCE</scope>
    <source>
        <strain evidence="6">HT</strain>
        <tissue evidence="6">Whole worm</tissue>
    </source>
</reference>
<feature type="repeat" description="WD" evidence="3">
    <location>
        <begin position="255"/>
        <end position="296"/>
    </location>
</feature>
<dbReference type="PROSITE" id="PS50082">
    <property type="entry name" value="WD_REPEATS_2"/>
    <property type="match status" value="1"/>
</dbReference>
<dbReference type="InterPro" id="IPR051350">
    <property type="entry name" value="WD_repeat-ST_regulator"/>
</dbReference>
<accession>A0A8E0RV12</accession>
<comment type="caution">
    <text evidence="6">The sequence shown here is derived from an EMBL/GenBank/DDBJ whole genome shotgun (WGS) entry which is preliminary data.</text>
</comment>
<dbReference type="SMART" id="SM00667">
    <property type="entry name" value="LisH"/>
    <property type="match status" value="1"/>
</dbReference>
<evidence type="ECO:0000256" key="3">
    <source>
        <dbReference type="PROSITE-ProRule" id="PRU00221"/>
    </source>
</evidence>
<gene>
    <name evidence="6" type="ORF">FBUS_09736</name>
</gene>
<dbReference type="PROSITE" id="PS50896">
    <property type="entry name" value="LISH"/>
    <property type="match status" value="1"/>
</dbReference>
<name>A0A8E0RV12_9TREM</name>
<dbReference type="PANTHER" id="PTHR22838">
    <property type="entry name" value="WD REPEAT PROTEIN 26-RELATED"/>
    <property type="match status" value="1"/>
</dbReference>
<dbReference type="PROSITE" id="PS50897">
    <property type="entry name" value="CTLH"/>
    <property type="match status" value="1"/>
</dbReference>
<feature type="region of interest" description="Disordered" evidence="4">
    <location>
        <begin position="726"/>
        <end position="750"/>
    </location>
</feature>
<feature type="compositionally biased region" description="Polar residues" evidence="4">
    <location>
        <begin position="728"/>
        <end position="747"/>
    </location>
</feature>
<dbReference type="InterPro" id="IPR006594">
    <property type="entry name" value="LisH"/>
</dbReference>